<dbReference type="EMBL" id="CAJNOC010007228">
    <property type="protein sequence ID" value="CAF1094485.1"/>
    <property type="molecule type" value="Genomic_DNA"/>
</dbReference>
<dbReference type="AlphaFoldDB" id="A0A814NSU7"/>
<accession>A0A814NSU7</accession>
<organism evidence="2 3">
    <name type="scientific">Brachionus calyciflorus</name>
    <dbReference type="NCBI Taxonomy" id="104777"/>
    <lineage>
        <taxon>Eukaryota</taxon>
        <taxon>Metazoa</taxon>
        <taxon>Spiralia</taxon>
        <taxon>Gnathifera</taxon>
        <taxon>Rotifera</taxon>
        <taxon>Eurotatoria</taxon>
        <taxon>Monogononta</taxon>
        <taxon>Pseudotrocha</taxon>
        <taxon>Ploima</taxon>
        <taxon>Brachionidae</taxon>
        <taxon>Brachionus</taxon>
    </lineage>
</organism>
<reference evidence="2" key="1">
    <citation type="submission" date="2021-02" db="EMBL/GenBank/DDBJ databases">
        <authorList>
            <person name="Nowell W R."/>
        </authorList>
    </citation>
    <scope>NUCLEOTIDE SEQUENCE</scope>
    <source>
        <strain evidence="2">Ploen Becks lab</strain>
    </source>
</reference>
<proteinExistence type="predicted"/>
<dbReference type="Proteomes" id="UP000663879">
    <property type="component" value="Unassembled WGS sequence"/>
</dbReference>
<feature type="region of interest" description="Disordered" evidence="1">
    <location>
        <begin position="1"/>
        <end position="23"/>
    </location>
</feature>
<dbReference type="Gene3D" id="3.40.50.300">
    <property type="entry name" value="P-loop containing nucleotide triphosphate hydrolases"/>
    <property type="match status" value="1"/>
</dbReference>
<gene>
    <name evidence="2" type="ORF">OXX778_LOCUS20835</name>
</gene>
<dbReference type="OrthoDB" id="2386367at2759"/>
<sequence length="292" mass="33158">MNNFDNEYYDPYDFSNEANSTSEQKVDQNLTQLSVEDGMPQCVEKCLVKLLFKIKQNGSNQDLYLSLKEDFNSLINCLSGEYNDFDVTAEVRGCVESIGSSIERNNLKQAEKDLQKLLKILRPFDLEDLFSLMEKTKQAEAKIRDKEVVLLLGRTGSGKSTTLHCLAGSKFKKIESKDHYEPYDFLNDLLEEVKSSTSANSETRYILPIEVDLKTLINKKGSIFLCDTPGFNDTAGNEVDIANMYGIVEAIKKCKNVRLVVFISFKSLGDRYEGIIEMAELLHQMIPKIEDH</sequence>
<evidence type="ECO:0000256" key="1">
    <source>
        <dbReference type="SAM" id="MobiDB-lite"/>
    </source>
</evidence>
<evidence type="ECO:0000313" key="2">
    <source>
        <dbReference type="EMBL" id="CAF1094485.1"/>
    </source>
</evidence>
<comment type="caution">
    <text evidence="2">The sequence shown here is derived from an EMBL/GenBank/DDBJ whole genome shotgun (WGS) entry which is preliminary data.</text>
</comment>
<keyword evidence="3" id="KW-1185">Reference proteome</keyword>
<dbReference type="SUPFAM" id="SSF52540">
    <property type="entry name" value="P-loop containing nucleoside triphosphate hydrolases"/>
    <property type="match status" value="2"/>
</dbReference>
<name>A0A814NSU7_9BILA</name>
<evidence type="ECO:0000313" key="3">
    <source>
        <dbReference type="Proteomes" id="UP000663879"/>
    </source>
</evidence>
<protein>
    <recommendedName>
        <fullName evidence="4">G domain-containing protein</fullName>
    </recommendedName>
</protein>
<feature type="non-terminal residue" evidence="2">
    <location>
        <position position="292"/>
    </location>
</feature>
<evidence type="ECO:0008006" key="4">
    <source>
        <dbReference type="Google" id="ProtNLM"/>
    </source>
</evidence>
<dbReference type="InterPro" id="IPR027417">
    <property type="entry name" value="P-loop_NTPase"/>
</dbReference>